<feature type="domain" description="FecR protein" evidence="1">
    <location>
        <begin position="110"/>
        <end position="202"/>
    </location>
</feature>
<proteinExistence type="predicted"/>
<dbReference type="GO" id="GO:0016989">
    <property type="term" value="F:sigma factor antagonist activity"/>
    <property type="evidence" value="ECO:0007669"/>
    <property type="project" value="TreeGrafter"/>
</dbReference>
<dbReference type="Pfam" id="PF04773">
    <property type="entry name" value="FecR"/>
    <property type="match status" value="1"/>
</dbReference>
<dbReference type="AlphaFoldDB" id="A0A443VMD5"/>
<protein>
    <submittedName>
        <fullName evidence="3">Fec operon regulator FecR</fullName>
    </submittedName>
</protein>
<dbReference type="Gene3D" id="2.60.120.1440">
    <property type="match status" value="1"/>
</dbReference>
<dbReference type="InterPro" id="IPR012373">
    <property type="entry name" value="Ferrdict_sens_TM"/>
</dbReference>
<evidence type="ECO:0000313" key="4">
    <source>
        <dbReference type="Proteomes" id="UP000288843"/>
    </source>
</evidence>
<gene>
    <name evidence="3" type="ORF">DN603_13830</name>
</gene>
<evidence type="ECO:0000259" key="1">
    <source>
        <dbReference type="Pfam" id="PF04773"/>
    </source>
</evidence>
<sequence>MSSALTESRRLALRSASRWYAVLSDGRVNPQQEARWQQWYEQNRDHQWAWQQVENLRQQMGQLPGPLASRTLNDSRLTRRQVLKGLMLLVAAGGGWQMWTSELAEGLRADYRTAKGLPLRQTLNDGTLLTLNTDSAADVRFDDRLRLVRLRYGEIAVTTARDRRQRPFRVQTRDGLLTALGTEFTLRQFPRDTRLTVQQHAVEAVLSGGQRKIVHAGESLWFTHDTFSHLQPLNGSDVSWTQGVLSFRDRPLHEVLATLSRYRPGILRCDPAVAGLRLSGTFPLGDTDAILRIIAQTLPVKLQFATRYWVTVVAA</sequence>
<dbReference type="InterPro" id="IPR006860">
    <property type="entry name" value="FecR"/>
</dbReference>
<dbReference type="PANTHER" id="PTHR30273:SF2">
    <property type="entry name" value="PROTEIN FECR"/>
    <property type="match status" value="1"/>
</dbReference>
<dbReference type="RefSeq" id="WP_032688291.1">
    <property type="nucleotide sequence ID" value="NZ_BIIS01000006.1"/>
</dbReference>
<dbReference type="EMBL" id="QKOX01000012">
    <property type="protein sequence ID" value="RWT22455.1"/>
    <property type="molecule type" value="Genomic_DNA"/>
</dbReference>
<dbReference type="NCBIfam" id="NF007296">
    <property type="entry name" value="PRK09774.1"/>
    <property type="match status" value="1"/>
</dbReference>
<evidence type="ECO:0000259" key="2">
    <source>
        <dbReference type="Pfam" id="PF16220"/>
    </source>
</evidence>
<comment type="caution">
    <text evidence="3">The sequence shown here is derived from an EMBL/GenBank/DDBJ whole genome shotgun (WGS) entry which is preliminary data.</text>
</comment>
<dbReference type="GeneID" id="57430001"/>
<accession>A0A443VMD5</accession>
<dbReference type="PANTHER" id="PTHR30273">
    <property type="entry name" value="PERIPLASMIC SIGNAL SENSOR AND SIGMA FACTOR ACTIVATOR FECR-RELATED"/>
    <property type="match status" value="1"/>
</dbReference>
<name>A0A443VMD5_RAOPL</name>
<dbReference type="PIRSF" id="PIRSF018266">
    <property type="entry name" value="FecR"/>
    <property type="match status" value="1"/>
</dbReference>
<dbReference type="Proteomes" id="UP000288843">
    <property type="component" value="Unassembled WGS sequence"/>
</dbReference>
<organism evidence="3 4">
    <name type="scientific">Raoultella planticola</name>
    <name type="common">Klebsiella planticola</name>
    <dbReference type="NCBI Taxonomy" id="575"/>
    <lineage>
        <taxon>Bacteria</taxon>
        <taxon>Pseudomonadati</taxon>
        <taxon>Pseudomonadota</taxon>
        <taxon>Gammaproteobacteria</taxon>
        <taxon>Enterobacterales</taxon>
        <taxon>Enterobacteriaceae</taxon>
        <taxon>Klebsiella/Raoultella group</taxon>
        <taxon>Raoultella</taxon>
    </lineage>
</organism>
<reference evidence="3 4" key="1">
    <citation type="submission" date="2018-06" db="EMBL/GenBank/DDBJ databases">
        <title>Carbapenemase-producing Enterobacteriaceae present in wastewater treatment plant effluent and nearby surface waters in the US.</title>
        <authorList>
            <person name="Mathys D.A."/>
            <person name="Mollenkopf D.F."/>
            <person name="Feicht S.M."/>
            <person name="Adams R.J."/>
            <person name="Albers A.L."/>
            <person name="Stuever D.M."/>
            <person name="Daniels J.B."/>
            <person name="Wittum T.E."/>
        </authorList>
    </citation>
    <scope>NUCLEOTIDE SEQUENCE [LARGE SCALE GENOMIC DNA]</scope>
    <source>
        <strain evidence="3 4">GEO_47_Down_B</strain>
    </source>
</reference>
<dbReference type="Gene3D" id="3.55.50.30">
    <property type="match status" value="1"/>
</dbReference>
<feature type="domain" description="FecR N-terminal" evidence="2">
    <location>
        <begin position="15"/>
        <end position="56"/>
    </location>
</feature>
<evidence type="ECO:0000313" key="3">
    <source>
        <dbReference type="EMBL" id="RWT22455.1"/>
    </source>
</evidence>
<dbReference type="Pfam" id="PF16220">
    <property type="entry name" value="DUF4880"/>
    <property type="match status" value="1"/>
</dbReference>
<dbReference type="InterPro" id="IPR032623">
    <property type="entry name" value="FecR_N"/>
</dbReference>